<dbReference type="AlphaFoldDB" id="A0A1Y2A5Q7"/>
<dbReference type="OrthoDB" id="3944862at2759"/>
<dbReference type="EMBL" id="MCFA01000010">
    <property type="protein sequence ID" value="ORY17851.1"/>
    <property type="molecule type" value="Genomic_DNA"/>
</dbReference>
<evidence type="ECO:0000313" key="3">
    <source>
        <dbReference type="Proteomes" id="UP000193144"/>
    </source>
</evidence>
<feature type="compositionally biased region" description="Polar residues" evidence="1">
    <location>
        <begin position="110"/>
        <end position="124"/>
    </location>
</feature>
<reference evidence="2 3" key="1">
    <citation type="submission" date="2016-07" db="EMBL/GenBank/DDBJ databases">
        <title>Pervasive Adenine N6-methylation of Active Genes in Fungi.</title>
        <authorList>
            <consortium name="DOE Joint Genome Institute"/>
            <person name="Mondo S.J."/>
            <person name="Dannebaum R.O."/>
            <person name="Kuo R.C."/>
            <person name="Labutti K."/>
            <person name="Haridas S."/>
            <person name="Kuo A."/>
            <person name="Salamov A."/>
            <person name="Ahrendt S.R."/>
            <person name="Lipzen A."/>
            <person name="Sullivan W."/>
            <person name="Andreopoulos W.B."/>
            <person name="Clum A."/>
            <person name="Lindquist E."/>
            <person name="Daum C."/>
            <person name="Ramamoorthy G.K."/>
            <person name="Gryganskyi A."/>
            <person name="Culley D."/>
            <person name="Magnuson J.K."/>
            <person name="James T.Y."/>
            <person name="O'Malley M.A."/>
            <person name="Stajich J.E."/>
            <person name="Spatafora J.W."/>
            <person name="Visel A."/>
            <person name="Grigoriev I.V."/>
        </authorList>
    </citation>
    <scope>NUCLEOTIDE SEQUENCE [LARGE SCALE GENOMIC DNA]</scope>
    <source>
        <strain evidence="2 3">CBS 115471</strain>
    </source>
</reference>
<comment type="caution">
    <text evidence="2">The sequence shown here is derived from an EMBL/GenBank/DDBJ whole genome shotgun (WGS) entry which is preliminary data.</text>
</comment>
<gene>
    <name evidence="2" type="ORF">BCR34DRAFT_610738</name>
</gene>
<feature type="region of interest" description="Disordered" evidence="1">
    <location>
        <begin position="259"/>
        <end position="287"/>
    </location>
</feature>
<accession>A0A1Y2A5Q7</accession>
<evidence type="ECO:0000256" key="1">
    <source>
        <dbReference type="SAM" id="MobiDB-lite"/>
    </source>
</evidence>
<name>A0A1Y2A5Q7_9PLEO</name>
<feature type="compositionally biased region" description="Low complexity" evidence="1">
    <location>
        <begin position="83"/>
        <end position="98"/>
    </location>
</feature>
<feature type="region of interest" description="Disordered" evidence="1">
    <location>
        <begin position="44"/>
        <end position="129"/>
    </location>
</feature>
<dbReference type="Proteomes" id="UP000193144">
    <property type="component" value="Unassembled WGS sequence"/>
</dbReference>
<keyword evidence="3" id="KW-1185">Reference proteome</keyword>
<proteinExistence type="predicted"/>
<feature type="region of interest" description="Disordered" evidence="1">
    <location>
        <begin position="409"/>
        <end position="513"/>
    </location>
</feature>
<organism evidence="2 3">
    <name type="scientific">Clohesyomyces aquaticus</name>
    <dbReference type="NCBI Taxonomy" id="1231657"/>
    <lineage>
        <taxon>Eukaryota</taxon>
        <taxon>Fungi</taxon>
        <taxon>Dikarya</taxon>
        <taxon>Ascomycota</taxon>
        <taxon>Pezizomycotina</taxon>
        <taxon>Dothideomycetes</taxon>
        <taxon>Pleosporomycetidae</taxon>
        <taxon>Pleosporales</taxon>
        <taxon>Lindgomycetaceae</taxon>
        <taxon>Clohesyomyces</taxon>
    </lineage>
</organism>
<sequence length="643" mass="69928">MLRNNVHTLQIPSPSHNLALNNDCGGDVFFTPNLEETQPLLHGSLPFEFDNKGGGSPEHTRERPHASLMGSPGKVLPPQLRKSSSSVVLSTASSQSLTDSLRPERVQAPRRSTSNEPVSLSSSPYHDPAIDSATLQKQLNKQTKSTGQGSTRAWKTHCVRTADSTFEWTNPPAPDRPGFVWFPVRPYSETQTSAESIKQPQLGVNDLPLKGCMRYKSKSAAASPPLESSIEFENTAARKLRRAKTVDFEGELSKKMLPLPPLKPWTGQKDAVEQTPIRSKGSAGRGKRTFARLVKRMRSYPGLRPRTKSALADTAITRTDVHVVAVAPSWMPDDAPSSDESGMDPSTPTMQIVESKAGCYEVVWDDVPKESSRALTRRRSTAGQAFQAASSFASKGLERVNTKLTEWTWSRDGPKAPPASFKPQIVVFPDNDGQPTRVDSASHDDDLPVTGVPPNSVRTSAIPSPHQSRPTSRLNSRSISYTDTVSDPGELSDPFTTPMVVPNPDATTSKTGGYLWGSKPSAIHALSNMEETDQKFRGHRDSVTLARSRIFNAGGVSPELFVHRDSISMAKKRMHARNHAMAAACEIPARSNLGASDPFSLALGTDFDASSPLLSPEPKAEAKGNTTKSLKERCSESTIVPRK</sequence>
<feature type="region of interest" description="Disordered" evidence="1">
    <location>
        <begin position="610"/>
        <end position="643"/>
    </location>
</feature>
<dbReference type="STRING" id="1231657.A0A1Y2A5Q7"/>
<protein>
    <submittedName>
        <fullName evidence="2">Uncharacterized protein</fullName>
    </submittedName>
</protein>
<feature type="compositionally biased region" description="Polar residues" evidence="1">
    <location>
        <begin position="456"/>
        <end position="485"/>
    </location>
</feature>
<evidence type="ECO:0000313" key="2">
    <source>
        <dbReference type="EMBL" id="ORY17851.1"/>
    </source>
</evidence>